<sequence>MYLCKSSMPKCVAAGIVTTETSKINFFEEFHWLALGNMAEKYTRCGLGFIPTYGKFMVVSVGCGLNPKESYSAKDAAKWEILN</sequence>
<protein>
    <submittedName>
        <fullName evidence="1">Uncharacterized protein</fullName>
    </submittedName>
</protein>
<accession>A0A9R1S699</accession>
<evidence type="ECO:0000313" key="2">
    <source>
        <dbReference type="Proteomes" id="UP000324705"/>
    </source>
</evidence>
<dbReference type="Proteomes" id="UP000324705">
    <property type="component" value="Chromosome 3B"/>
</dbReference>
<name>A0A9R1S699_TRITD</name>
<organism evidence="1 2">
    <name type="scientific">Triticum turgidum subsp. durum</name>
    <name type="common">Durum wheat</name>
    <name type="synonym">Triticum durum</name>
    <dbReference type="NCBI Taxonomy" id="4567"/>
    <lineage>
        <taxon>Eukaryota</taxon>
        <taxon>Viridiplantae</taxon>
        <taxon>Streptophyta</taxon>
        <taxon>Embryophyta</taxon>
        <taxon>Tracheophyta</taxon>
        <taxon>Spermatophyta</taxon>
        <taxon>Magnoliopsida</taxon>
        <taxon>Liliopsida</taxon>
        <taxon>Poales</taxon>
        <taxon>Poaceae</taxon>
        <taxon>BOP clade</taxon>
        <taxon>Pooideae</taxon>
        <taxon>Triticodae</taxon>
        <taxon>Triticeae</taxon>
        <taxon>Triticinae</taxon>
        <taxon>Triticum</taxon>
    </lineage>
</organism>
<reference evidence="1 2" key="1">
    <citation type="submission" date="2017-09" db="EMBL/GenBank/DDBJ databases">
        <authorList>
            <consortium name="International Durum Wheat Genome Sequencing Consortium (IDWGSC)"/>
            <person name="Milanesi L."/>
        </authorList>
    </citation>
    <scope>NUCLEOTIDE SEQUENCE [LARGE SCALE GENOMIC DNA]</scope>
    <source>
        <strain evidence="2">cv. Svevo</strain>
    </source>
</reference>
<dbReference type="AlphaFoldDB" id="A0A9R1S699"/>
<evidence type="ECO:0000313" key="1">
    <source>
        <dbReference type="EMBL" id="VAH81311.1"/>
    </source>
</evidence>
<dbReference type="Gramene" id="TRITD3Bv1G195510.1">
    <property type="protein sequence ID" value="TRITD3Bv1G195510.1"/>
    <property type="gene ID" value="TRITD3Bv1G195510"/>
</dbReference>
<proteinExistence type="predicted"/>
<keyword evidence="2" id="KW-1185">Reference proteome</keyword>
<gene>
    <name evidence="1" type="ORF">TRITD_3Bv1G195510</name>
</gene>
<dbReference type="EMBL" id="LT934116">
    <property type="protein sequence ID" value="VAH81311.1"/>
    <property type="molecule type" value="Genomic_DNA"/>
</dbReference>